<keyword evidence="3" id="KW-1185">Reference proteome</keyword>
<accession>A0A1E3QJB5</accession>
<feature type="region of interest" description="Disordered" evidence="1">
    <location>
        <begin position="379"/>
        <end position="398"/>
    </location>
</feature>
<organism evidence="2 3">
    <name type="scientific">Babjeviella inositovora NRRL Y-12698</name>
    <dbReference type="NCBI Taxonomy" id="984486"/>
    <lineage>
        <taxon>Eukaryota</taxon>
        <taxon>Fungi</taxon>
        <taxon>Dikarya</taxon>
        <taxon>Ascomycota</taxon>
        <taxon>Saccharomycotina</taxon>
        <taxon>Pichiomycetes</taxon>
        <taxon>Serinales incertae sedis</taxon>
        <taxon>Babjeviella</taxon>
    </lineage>
</organism>
<evidence type="ECO:0000313" key="3">
    <source>
        <dbReference type="Proteomes" id="UP000094336"/>
    </source>
</evidence>
<dbReference type="AlphaFoldDB" id="A0A1E3QJB5"/>
<protein>
    <submittedName>
        <fullName evidence="2">Uncharacterized protein</fullName>
    </submittedName>
</protein>
<reference evidence="3" key="1">
    <citation type="submission" date="2016-05" db="EMBL/GenBank/DDBJ databases">
        <title>Comparative genomics of biotechnologically important yeasts.</title>
        <authorList>
            <consortium name="DOE Joint Genome Institute"/>
            <person name="Riley R."/>
            <person name="Haridas S."/>
            <person name="Wolfe K.H."/>
            <person name="Lopes M.R."/>
            <person name="Hittinger C.T."/>
            <person name="Goker M."/>
            <person name="Salamov A."/>
            <person name="Wisecaver J."/>
            <person name="Long T.M."/>
            <person name="Aerts A.L."/>
            <person name="Barry K."/>
            <person name="Choi C."/>
            <person name="Clum A."/>
            <person name="Coughlan A.Y."/>
            <person name="Deshpande S."/>
            <person name="Douglass A.P."/>
            <person name="Hanson S.J."/>
            <person name="Klenk H.-P."/>
            <person name="Labutti K."/>
            <person name="Lapidus A."/>
            <person name="Lindquist E."/>
            <person name="Lipzen A."/>
            <person name="Meier-Kolthoff J.P."/>
            <person name="Ohm R.A."/>
            <person name="Otillar R.P."/>
            <person name="Pangilinan J."/>
            <person name="Peng Y."/>
            <person name="Rokas A."/>
            <person name="Rosa C.A."/>
            <person name="Scheuner C."/>
            <person name="Sibirny A.A."/>
            <person name="Slot J.C."/>
            <person name="Stielow J.B."/>
            <person name="Sun H."/>
            <person name="Kurtzman C.P."/>
            <person name="Blackwell M."/>
            <person name="Grigoriev I.V."/>
            <person name="Jeffries T.W."/>
        </authorList>
    </citation>
    <scope>NUCLEOTIDE SEQUENCE [LARGE SCALE GENOMIC DNA]</scope>
    <source>
        <strain evidence="3">NRRL Y-12698</strain>
    </source>
</reference>
<name>A0A1E3QJB5_9ASCO</name>
<dbReference type="GeneID" id="30147616"/>
<evidence type="ECO:0000313" key="2">
    <source>
        <dbReference type="EMBL" id="ODQ77803.1"/>
    </source>
</evidence>
<gene>
    <name evidence="2" type="ORF">BABINDRAFT_163190</name>
</gene>
<dbReference type="RefSeq" id="XP_018983131.1">
    <property type="nucleotide sequence ID" value="XM_019129763.1"/>
</dbReference>
<dbReference type="EMBL" id="KV454438">
    <property type="protein sequence ID" value="ODQ77803.1"/>
    <property type="molecule type" value="Genomic_DNA"/>
</dbReference>
<sequence>MAMIGDSIENFEQILVSVSSSRPLTLHTSATSYMTTDETQIKSLDKDTLPPRMNQRQDIGGETHATKELYDNGFNRPPALVLKGATTPSTAASVMGSRSYLLRGQDLDGVSVYFSPLTDTFPKGIKNGRTPHQKDSVYGSGWVAQKANLDPHYLHKMAKLDQEVSAFLKDSPTRRSHSARSRHLSLGREITIDQDIFSLHENKLDSDSGDHRSLLKRSKAIRRKINTFVYKLKNFKKYSLKQLKKWRIIIKRKALVGVKPPRRSPSMLRLPTVYLSQSASTLRLPRVRSNQKPGSRLLSPIVALRGKFPMTDNLHPMSLRPAPGQGTSVLVGYQKVHRTSCFVDDQNQSYLNNISSFKNSSAYFDTFDEMKATQAQYKHRETTPDAREVTPDTDGTSLKHFLSEPEEDVGVNPEAAENEKLRKFWKIYLFNTVMTRIKMRQEIGLLYNAGDEYEMERKLNSSRNRVLHEIRQNYYEEVASDESSEEADDYESLTVRQATTVDDLDSDASQVTNESDYYYNEIPVSHASYPEMVVKSEPLASCNILGSVPDLKPTTQSFISDSGVSLQVKKEDDTLPMVKIEEEKALPMVKLDKEGTLPMVKTEEDYNFLPLSPNKEISKGFDLPAPNLTADIDDFDFRPPVAAMSSMSLMSSLYSENKLFNIYLNADGNSAGAYKSDSFLGRSSLPKSRSLYQVSPHQRWSMYDASGLPPRGSLGMKKSENYRNLHETLKAASI</sequence>
<feature type="compositionally biased region" description="Basic and acidic residues" evidence="1">
    <location>
        <begin position="379"/>
        <end position="390"/>
    </location>
</feature>
<proteinExistence type="predicted"/>
<evidence type="ECO:0000256" key="1">
    <source>
        <dbReference type="SAM" id="MobiDB-lite"/>
    </source>
</evidence>
<dbReference type="Proteomes" id="UP000094336">
    <property type="component" value="Unassembled WGS sequence"/>
</dbReference>